<evidence type="ECO:0000256" key="4">
    <source>
        <dbReference type="ARBA" id="ARBA00019077"/>
    </source>
</evidence>
<feature type="active site" description="Proton acceptor" evidence="8">
    <location>
        <position position="65"/>
    </location>
</feature>
<dbReference type="GO" id="GO:0005886">
    <property type="term" value="C:plasma membrane"/>
    <property type="evidence" value="ECO:0007669"/>
    <property type="project" value="UniProtKB-SubCell"/>
</dbReference>
<dbReference type="Pfam" id="PF04413">
    <property type="entry name" value="Glycos_transf_N"/>
    <property type="match status" value="1"/>
</dbReference>
<comment type="catalytic activity">
    <reaction evidence="7 10">
        <text>lipid IVA (E. coli) + CMP-3-deoxy-beta-D-manno-octulosonate = alpha-Kdo-(2-&gt;6)-lipid IVA (E. coli) + CMP + H(+)</text>
        <dbReference type="Rhea" id="RHEA:28066"/>
        <dbReference type="ChEBI" id="CHEBI:15378"/>
        <dbReference type="ChEBI" id="CHEBI:58603"/>
        <dbReference type="ChEBI" id="CHEBI:60364"/>
        <dbReference type="ChEBI" id="CHEBI:60377"/>
        <dbReference type="ChEBI" id="CHEBI:85987"/>
        <dbReference type="EC" id="2.4.99.12"/>
    </reaction>
</comment>
<dbReference type="PANTHER" id="PTHR42755:SF1">
    <property type="entry name" value="3-DEOXY-D-MANNO-OCTULOSONIC ACID TRANSFERASE, MITOCHONDRIAL-RELATED"/>
    <property type="match status" value="1"/>
</dbReference>
<gene>
    <name evidence="12" type="ORF">CLV80_107182</name>
</gene>
<feature type="domain" description="3-deoxy-D-manno-octulosonic-acid transferase N-terminal" evidence="11">
    <location>
        <begin position="38"/>
        <end position="210"/>
    </location>
</feature>
<dbReference type="InterPro" id="IPR039901">
    <property type="entry name" value="Kdotransferase"/>
</dbReference>
<dbReference type="AlphaFoldDB" id="A0A2T0VXZ6"/>
<dbReference type="Proteomes" id="UP000238007">
    <property type="component" value="Unassembled WGS sequence"/>
</dbReference>
<comment type="pathway">
    <text evidence="2 10">Bacterial outer membrane biogenesis; LPS core biosynthesis.</text>
</comment>
<comment type="function">
    <text evidence="1 10">Involved in lipopolysaccharide (LPS) biosynthesis. Catalyzes the transfer of 3-deoxy-D-manno-octulosonate (Kdo) residue(s) from CMP-Kdo to lipid IV(A), the tetraacyldisaccharide-1,4'-bisphosphate precursor of lipid A.</text>
</comment>
<evidence type="ECO:0000256" key="10">
    <source>
        <dbReference type="RuleBase" id="RU365103"/>
    </source>
</evidence>
<keyword evidence="10" id="KW-0448">Lipopolysaccharide biosynthesis</keyword>
<keyword evidence="10" id="KW-0472">Membrane</keyword>
<protein>
    <recommendedName>
        <fullName evidence="4 10">3-deoxy-D-manno-octulosonic acid transferase</fullName>
        <shortName evidence="10">Kdo transferase</shortName>
        <ecNumber evidence="3 10">2.4.99.12</ecNumber>
    </recommendedName>
    <alternativeName>
        <fullName evidence="6 10">Lipid IV(A) 3-deoxy-D-manno-octulosonic acid transferase</fullName>
    </alternativeName>
</protein>
<evidence type="ECO:0000256" key="1">
    <source>
        <dbReference type="ARBA" id="ARBA00003394"/>
    </source>
</evidence>
<evidence type="ECO:0000256" key="9">
    <source>
        <dbReference type="PIRSR" id="PIRSR639901-2"/>
    </source>
</evidence>
<evidence type="ECO:0000256" key="2">
    <source>
        <dbReference type="ARBA" id="ARBA00004713"/>
    </source>
</evidence>
<proteinExistence type="inferred from homology"/>
<feature type="site" description="Transition state stabilizer" evidence="9">
    <location>
        <position position="210"/>
    </location>
</feature>
<dbReference type="Gene3D" id="3.40.50.2000">
    <property type="entry name" value="Glycogen Phosphorylase B"/>
    <property type="match status" value="1"/>
</dbReference>
<dbReference type="GO" id="GO:0009244">
    <property type="term" value="P:lipopolysaccharide core region biosynthetic process"/>
    <property type="evidence" value="ECO:0007669"/>
    <property type="project" value="UniProtKB-UniRule"/>
</dbReference>
<accession>A0A2T0VXZ6</accession>
<name>A0A2T0VXZ6_9RHOB</name>
<comment type="similarity">
    <text evidence="10">Belongs to the glycosyltransferase group 1 family.</text>
</comment>
<evidence type="ECO:0000259" key="11">
    <source>
        <dbReference type="Pfam" id="PF04413"/>
    </source>
</evidence>
<keyword evidence="10" id="KW-1003">Cell membrane</keyword>
<feature type="site" description="Transition state stabilizer" evidence="9">
    <location>
        <position position="135"/>
    </location>
</feature>
<dbReference type="EC" id="2.4.99.12" evidence="3 10"/>
<evidence type="ECO:0000313" key="12">
    <source>
        <dbReference type="EMBL" id="PRY77005.1"/>
    </source>
</evidence>
<keyword evidence="13" id="KW-1185">Reference proteome</keyword>
<dbReference type="UniPathway" id="UPA00958"/>
<evidence type="ECO:0000256" key="6">
    <source>
        <dbReference type="ARBA" id="ARBA00031445"/>
    </source>
</evidence>
<evidence type="ECO:0000313" key="13">
    <source>
        <dbReference type="Proteomes" id="UP000238007"/>
    </source>
</evidence>
<evidence type="ECO:0000256" key="3">
    <source>
        <dbReference type="ARBA" id="ARBA00012621"/>
    </source>
</evidence>
<dbReference type="PANTHER" id="PTHR42755">
    <property type="entry name" value="3-DEOXY-MANNO-OCTULOSONATE CYTIDYLYLTRANSFERASE"/>
    <property type="match status" value="1"/>
</dbReference>
<reference evidence="12 13" key="1">
    <citation type="submission" date="2018-03" db="EMBL/GenBank/DDBJ databases">
        <title>Genomic Encyclopedia of Archaeal and Bacterial Type Strains, Phase II (KMG-II): from individual species to whole genera.</title>
        <authorList>
            <person name="Goeker M."/>
        </authorList>
    </citation>
    <scope>NUCLEOTIDE SEQUENCE [LARGE SCALE GENOMIC DNA]</scope>
    <source>
        <strain evidence="12 13">DSM 101533</strain>
    </source>
</reference>
<dbReference type="Gene3D" id="3.40.50.11720">
    <property type="entry name" value="3-Deoxy-D-manno-octulosonic-acid transferase, N-terminal domain"/>
    <property type="match status" value="1"/>
</dbReference>
<comment type="caution">
    <text evidence="12">The sequence shown here is derived from an EMBL/GenBank/DDBJ whole genome shotgun (WGS) entry which is preliminary data.</text>
</comment>
<evidence type="ECO:0000256" key="7">
    <source>
        <dbReference type="ARBA" id="ARBA00049183"/>
    </source>
</evidence>
<evidence type="ECO:0000256" key="8">
    <source>
        <dbReference type="PIRSR" id="PIRSR639901-1"/>
    </source>
</evidence>
<dbReference type="GO" id="GO:0043842">
    <property type="term" value="F:Kdo transferase activity"/>
    <property type="evidence" value="ECO:0007669"/>
    <property type="project" value="UniProtKB-EC"/>
</dbReference>
<dbReference type="InterPro" id="IPR038107">
    <property type="entry name" value="Glycos_transf_N_sf"/>
</dbReference>
<dbReference type="EMBL" id="PVTP01000007">
    <property type="protein sequence ID" value="PRY77005.1"/>
    <property type="molecule type" value="Genomic_DNA"/>
</dbReference>
<organism evidence="12 13">
    <name type="scientific">Yoonia maritima</name>
    <dbReference type="NCBI Taxonomy" id="1435347"/>
    <lineage>
        <taxon>Bacteria</taxon>
        <taxon>Pseudomonadati</taxon>
        <taxon>Pseudomonadota</taxon>
        <taxon>Alphaproteobacteria</taxon>
        <taxon>Rhodobacterales</taxon>
        <taxon>Paracoccaceae</taxon>
        <taxon>Yoonia</taxon>
    </lineage>
</organism>
<keyword evidence="5 10" id="KW-0808">Transferase</keyword>
<comment type="subcellular location">
    <subcellularLocation>
        <location evidence="10">Cell membrane</location>
    </subcellularLocation>
</comment>
<evidence type="ECO:0000256" key="5">
    <source>
        <dbReference type="ARBA" id="ARBA00022679"/>
    </source>
</evidence>
<sequence length="414" mass="46269">MQRGLVLRLYLGVSHLIPAIAGRVLRKRLTRGKEHPTRWSEKQAQSLAHRPEGTLIWLHAVGLGEILSLRGLIARMANERPEASFLVTSTTLASAEVFAKNLPPRTLHQFLPLDAPRYRRRFLDHFRPDLCIWTEQDIWPGFVSDINRRGIPQTVIAARMDGKSYAAHKKVKGLYRNLYQAMALITAQDQTTADHLTKLGARPIISGSLKPAAPALSYDGDELAALRAHLAGRFIWAVAPSHPEDEQIAIRANEILRQSHPDALLVIVPRFPNRRDEFAENAPRKSLSKRPTKTDSLWICDTFGELGLIYRLVQAALIGGTFSEIGGHNPWEAAALNTAIFHGPQVDNFVNDYDQLDTAKAAFMVSTPQDLADHLRNDDLINQAMRAADCVQTASHQTDLLENDLLRLLDSTHE</sequence>
<dbReference type="GO" id="GO:0009245">
    <property type="term" value="P:lipid A biosynthetic process"/>
    <property type="evidence" value="ECO:0007669"/>
    <property type="project" value="TreeGrafter"/>
</dbReference>
<dbReference type="InterPro" id="IPR007507">
    <property type="entry name" value="Glycos_transf_N"/>
</dbReference>